<dbReference type="AlphaFoldDB" id="A0A139HFB1"/>
<proteinExistence type="predicted"/>
<feature type="region of interest" description="Disordered" evidence="1">
    <location>
        <begin position="1"/>
        <end position="70"/>
    </location>
</feature>
<dbReference type="OrthoDB" id="10386602at2759"/>
<comment type="caution">
    <text evidence="2">The sequence shown here is derived from an EMBL/GenBank/DDBJ whole genome shotgun (WGS) entry which is preliminary data.</text>
</comment>
<keyword evidence="3" id="KW-1185">Reference proteome</keyword>
<evidence type="ECO:0000313" key="3">
    <source>
        <dbReference type="Proteomes" id="UP000070133"/>
    </source>
</evidence>
<organism evidence="2 3">
    <name type="scientific">Pseudocercospora eumusae</name>
    <dbReference type="NCBI Taxonomy" id="321146"/>
    <lineage>
        <taxon>Eukaryota</taxon>
        <taxon>Fungi</taxon>
        <taxon>Dikarya</taxon>
        <taxon>Ascomycota</taxon>
        <taxon>Pezizomycotina</taxon>
        <taxon>Dothideomycetes</taxon>
        <taxon>Dothideomycetidae</taxon>
        <taxon>Mycosphaerellales</taxon>
        <taxon>Mycosphaerellaceae</taxon>
        <taxon>Pseudocercospora</taxon>
    </lineage>
</organism>
<evidence type="ECO:0000256" key="1">
    <source>
        <dbReference type="SAM" id="MobiDB-lite"/>
    </source>
</evidence>
<accession>A0A139HFB1</accession>
<dbReference type="Proteomes" id="UP000070133">
    <property type="component" value="Unassembled WGS sequence"/>
</dbReference>
<gene>
    <name evidence="2" type="ORF">AC578_609</name>
</gene>
<reference evidence="2 3" key="1">
    <citation type="submission" date="2015-07" db="EMBL/GenBank/DDBJ databases">
        <title>Comparative genomics of the Sigatoka disease complex on banana suggests a link between parallel evolutionary changes in Pseudocercospora fijiensis and Pseudocercospora eumusae and increased virulence on the banana host.</title>
        <authorList>
            <person name="Chang T.-C."/>
            <person name="Salvucci A."/>
            <person name="Crous P.W."/>
            <person name="Stergiopoulos I."/>
        </authorList>
    </citation>
    <scope>NUCLEOTIDE SEQUENCE [LARGE SCALE GENOMIC DNA]</scope>
    <source>
        <strain evidence="2 3">CBS 114824</strain>
    </source>
</reference>
<name>A0A139HFB1_9PEZI</name>
<dbReference type="EMBL" id="LFZN01000060">
    <property type="protein sequence ID" value="KXT01154.1"/>
    <property type="molecule type" value="Genomic_DNA"/>
</dbReference>
<protein>
    <submittedName>
        <fullName evidence="2">Uncharacterized protein</fullName>
    </submittedName>
</protein>
<evidence type="ECO:0000313" key="2">
    <source>
        <dbReference type="EMBL" id="KXT01154.1"/>
    </source>
</evidence>
<sequence>MAGFTNNAPRANNQRSMARNGKKSRGYRVREQDSAVADPDPTPKSSSSGDDLEKTKKNARTRAGRRFSTGFEPEVDVFDQVWAIMEEREAARPVHIWGRAAENRDAKDSKAVKNAQKLARKYTRLPASEKKAYRKAMAALC</sequence>
<feature type="compositionally biased region" description="Polar residues" evidence="1">
    <location>
        <begin position="1"/>
        <end position="17"/>
    </location>
</feature>